<sequence>MNSSYPVLQSRPIVLHITSSCSQCHSQLEFPVPAPTPRPATLLQVRCFKCQSTISHTFYPTQIPGGGANGNTSSSSANGSNTRSSPSQAARKGRKIGTQDRPLETGYYDILGCSVDATTEEIKKAYRRLAIKHHPDKNPDDPLAEERFKDIAIAYQTLSDPALRKKYNEFGPKESAPEGGYVDPEEVFGAIFGGERFLPIIGQISLARDMKAALQEAEDAELEGDDADGKKVIRDAKGREILSEEEKAKKEEKRKKTAAEKAAVRAERVQKLVDNLERKLGIFTESATGPDDMDVLNSWKTICELETEELKRESYGVELLQAIGFVYVSKAKHYLATNQTFLGVGGWLHNVQGKYHVFSETISTVRSAIELKAVFDQIQAAEKAGNLSPDEKKRLEESAAEKGLQALFKGTKLEVESVLRETCDCVLEDPQIPPSKAHLRAVALQTLGEAYCSVKKDSEEESEYVRVDTKYSRERDQRAR</sequence>
<dbReference type="Pfam" id="PF14308">
    <property type="entry name" value="DnaJ-X"/>
    <property type="match status" value="1"/>
</dbReference>
<feature type="region of interest" description="Disordered" evidence="2">
    <location>
        <begin position="456"/>
        <end position="480"/>
    </location>
</feature>
<dbReference type="PANTHER" id="PTHR44924:SF1">
    <property type="entry name" value="DNAJ SUBFAMILY A MEMBER 2"/>
    <property type="match status" value="1"/>
</dbReference>
<dbReference type="OrthoDB" id="552049at2759"/>
<feature type="coiled-coil region" evidence="1">
    <location>
        <begin position="203"/>
        <end position="279"/>
    </location>
</feature>
<organism evidence="4 5">
    <name type="scientific">Piloderma croceum (strain F 1598)</name>
    <dbReference type="NCBI Taxonomy" id="765440"/>
    <lineage>
        <taxon>Eukaryota</taxon>
        <taxon>Fungi</taxon>
        <taxon>Dikarya</taxon>
        <taxon>Basidiomycota</taxon>
        <taxon>Agaricomycotina</taxon>
        <taxon>Agaricomycetes</taxon>
        <taxon>Agaricomycetidae</taxon>
        <taxon>Atheliales</taxon>
        <taxon>Atheliaceae</taxon>
        <taxon>Piloderma</taxon>
    </lineage>
</organism>
<reference evidence="4 5" key="1">
    <citation type="submission" date="2014-04" db="EMBL/GenBank/DDBJ databases">
        <authorList>
            <consortium name="DOE Joint Genome Institute"/>
            <person name="Kuo A."/>
            <person name="Tarkka M."/>
            <person name="Buscot F."/>
            <person name="Kohler A."/>
            <person name="Nagy L.G."/>
            <person name="Floudas D."/>
            <person name="Copeland A."/>
            <person name="Barry K.W."/>
            <person name="Cichocki N."/>
            <person name="Veneault-Fourrey C."/>
            <person name="LaButti K."/>
            <person name="Lindquist E.A."/>
            <person name="Lipzen A."/>
            <person name="Lundell T."/>
            <person name="Morin E."/>
            <person name="Murat C."/>
            <person name="Sun H."/>
            <person name="Tunlid A."/>
            <person name="Henrissat B."/>
            <person name="Grigoriev I.V."/>
            <person name="Hibbett D.S."/>
            <person name="Martin F."/>
            <person name="Nordberg H.P."/>
            <person name="Cantor M.N."/>
            <person name="Hua S.X."/>
        </authorList>
    </citation>
    <scope>NUCLEOTIDE SEQUENCE [LARGE SCALE GENOMIC DNA]</scope>
    <source>
        <strain evidence="4 5">F 1598</strain>
    </source>
</reference>
<keyword evidence="5" id="KW-1185">Reference proteome</keyword>
<evidence type="ECO:0000256" key="1">
    <source>
        <dbReference type="SAM" id="Coils"/>
    </source>
</evidence>
<dbReference type="EMBL" id="KN832978">
    <property type="protein sequence ID" value="KIM87752.1"/>
    <property type="molecule type" value="Genomic_DNA"/>
</dbReference>
<evidence type="ECO:0000259" key="3">
    <source>
        <dbReference type="PROSITE" id="PS50076"/>
    </source>
</evidence>
<dbReference type="PANTHER" id="PTHR44924">
    <property type="entry name" value="DNAJ SUBFAMILY A MEMBER 2"/>
    <property type="match status" value="1"/>
</dbReference>
<feature type="region of interest" description="Disordered" evidence="2">
    <location>
        <begin position="61"/>
        <end position="100"/>
    </location>
</feature>
<proteinExistence type="predicted"/>
<dbReference type="Proteomes" id="UP000054166">
    <property type="component" value="Unassembled WGS sequence"/>
</dbReference>
<dbReference type="InterPro" id="IPR001623">
    <property type="entry name" value="DnaJ_domain"/>
</dbReference>
<dbReference type="Gene3D" id="1.10.287.110">
    <property type="entry name" value="DnaJ domain"/>
    <property type="match status" value="1"/>
</dbReference>
<evidence type="ECO:0000313" key="4">
    <source>
        <dbReference type="EMBL" id="KIM87752.1"/>
    </source>
</evidence>
<dbReference type="STRING" id="765440.A0A0C3CDH1"/>
<dbReference type="CDD" id="cd06257">
    <property type="entry name" value="DnaJ"/>
    <property type="match status" value="1"/>
</dbReference>
<reference evidence="5" key="2">
    <citation type="submission" date="2015-01" db="EMBL/GenBank/DDBJ databases">
        <title>Evolutionary Origins and Diversification of the Mycorrhizal Mutualists.</title>
        <authorList>
            <consortium name="DOE Joint Genome Institute"/>
            <consortium name="Mycorrhizal Genomics Consortium"/>
            <person name="Kohler A."/>
            <person name="Kuo A."/>
            <person name="Nagy L.G."/>
            <person name="Floudas D."/>
            <person name="Copeland A."/>
            <person name="Barry K.W."/>
            <person name="Cichocki N."/>
            <person name="Veneault-Fourrey C."/>
            <person name="LaButti K."/>
            <person name="Lindquist E.A."/>
            <person name="Lipzen A."/>
            <person name="Lundell T."/>
            <person name="Morin E."/>
            <person name="Murat C."/>
            <person name="Riley R."/>
            <person name="Ohm R."/>
            <person name="Sun H."/>
            <person name="Tunlid A."/>
            <person name="Henrissat B."/>
            <person name="Grigoriev I.V."/>
            <person name="Hibbett D.S."/>
            <person name="Martin F."/>
        </authorList>
    </citation>
    <scope>NUCLEOTIDE SEQUENCE [LARGE SCALE GENOMIC DNA]</scope>
    <source>
        <strain evidence="5">F 1598</strain>
    </source>
</reference>
<feature type="domain" description="J" evidence="3">
    <location>
        <begin position="106"/>
        <end position="171"/>
    </location>
</feature>
<dbReference type="HOGENOM" id="CLU_025145_0_2_1"/>
<name>A0A0C3CDH1_PILCF</name>
<accession>A0A0C3CDH1</accession>
<dbReference type="PROSITE" id="PS50076">
    <property type="entry name" value="DNAJ_2"/>
    <property type="match status" value="1"/>
</dbReference>
<dbReference type="InterPro" id="IPR036869">
    <property type="entry name" value="J_dom_sf"/>
</dbReference>
<evidence type="ECO:0000256" key="2">
    <source>
        <dbReference type="SAM" id="MobiDB-lite"/>
    </source>
</evidence>
<dbReference type="InterPro" id="IPR018253">
    <property type="entry name" value="DnaJ_domain_CS"/>
</dbReference>
<dbReference type="InterPro" id="IPR026894">
    <property type="entry name" value="DnaJ_X"/>
</dbReference>
<gene>
    <name evidence="4" type="ORF">PILCRDRAFT_814469</name>
</gene>
<dbReference type="InParanoid" id="A0A0C3CDH1"/>
<keyword evidence="1" id="KW-0175">Coiled coil</keyword>
<dbReference type="PROSITE" id="PS00636">
    <property type="entry name" value="DNAJ_1"/>
    <property type="match status" value="1"/>
</dbReference>
<dbReference type="SUPFAM" id="SSF46565">
    <property type="entry name" value="Chaperone J-domain"/>
    <property type="match status" value="1"/>
</dbReference>
<dbReference type="AlphaFoldDB" id="A0A0C3CDH1"/>
<dbReference type="SMART" id="SM00271">
    <property type="entry name" value="DnaJ"/>
    <property type="match status" value="1"/>
</dbReference>
<protein>
    <recommendedName>
        <fullName evidence="3">J domain-containing protein</fullName>
    </recommendedName>
</protein>
<dbReference type="PRINTS" id="PR00625">
    <property type="entry name" value="JDOMAIN"/>
</dbReference>
<dbReference type="Pfam" id="PF00226">
    <property type="entry name" value="DnaJ"/>
    <property type="match status" value="1"/>
</dbReference>
<evidence type="ECO:0000313" key="5">
    <source>
        <dbReference type="Proteomes" id="UP000054166"/>
    </source>
</evidence>
<feature type="compositionally biased region" description="Low complexity" evidence="2">
    <location>
        <begin position="70"/>
        <end position="87"/>
    </location>
</feature>